<dbReference type="PANTHER" id="PTHR43300">
    <property type="entry name" value="ACETYLTRANSFERASE"/>
    <property type="match status" value="1"/>
</dbReference>
<keyword evidence="4" id="KW-1185">Reference proteome</keyword>
<dbReference type="RefSeq" id="WP_284296264.1">
    <property type="nucleotide sequence ID" value="NZ_BSSV01000001.1"/>
</dbReference>
<dbReference type="InterPro" id="IPR001451">
    <property type="entry name" value="Hexapep"/>
</dbReference>
<reference evidence="3 4" key="1">
    <citation type="submission" date="2023-03" db="EMBL/GenBank/DDBJ databases">
        <title>Thalassotalea loyana LMG 22536T draft genome sequence.</title>
        <authorList>
            <person name="Sawabe T."/>
        </authorList>
    </citation>
    <scope>NUCLEOTIDE SEQUENCE [LARGE SCALE GENOMIC DNA]</scope>
    <source>
        <strain evidence="3 4">LMG 22536</strain>
    </source>
</reference>
<evidence type="ECO:0000313" key="4">
    <source>
        <dbReference type="Proteomes" id="UP001157134"/>
    </source>
</evidence>
<organism evidence="3 4">
    <name type="scientific">Thalassotalea loyana</name>
    <dbReference type="NCBI Taxonomy" id="280483"/>
    <lineage>
        <taxon>Bacteria</taxon>
        <taxon>Pseudomonadati</taxon>
        <taxon>Pseudomonadota</taxon>
        <taxon>Gammaproteobacteria</taxon>
        <taxon>Alteromonadales</taxon>
        <taxon>Colwelliaceae</taxon>
        <taxon>Thalassotalea</taxon>
    </lineage>
</organism>
<protein>
    <submittedName>
        <fullName evidence="3">Sialic acid synthase</fullName>
    </submittedName>
</protein>
<dbReference type="Pfam" id="PF00132">
    <property type="entry name" value="Hexapep"/>
    <property type="match status" value="1"/>
</dbReference>
<proteinExistence type="inferred from homology"/>
<evidence type="ECO:0000259" key="2">
    <source>
        <dbReference type="Pfam" id="PF17836"/>
    </source>
</evidence>
<comment type="similarity">
    <text evidence="1">Belongs to the transferase hexapeptide repeat family.</text>
</comment>
<dbReference type="InterPro" id="IPR041561">
    <property type="entry name" value="PglD_N"/>
</dbReference>
<dbReference type="Proteomes" id="UP001157134">
    <property type="component" value="Unassembled WGS sequence"/>
</dbReference>
<comment type="caution">
    <text evidence="3">The sequence shown here is derived from an EMBL/GenBank/DDBJ whole genome shotgun (WGS) entry which is preliminary data.</text>
</comment>
<dbReference type="SUPFAM" id="SSF51161">
    <property type="entry name" value="Trimeric LpxA-like enzymes"/>
    <property type="match status" value="1"/>
</dbReference>
<dbReference type="Gene3D" id="2.160.10.10">
    <property type="entry name" value="Hexapeptide repeat proteins"/>
    <property type="match status" value="1"/>
</dbReference>
<evidence type="ECO:0000313" key="3">
    <source>
        <dbReference type="EMBL" id="GLX84667.1"/>
    </source>
</evidence>
<evidence type="ECO:0000256" key="1">
    <source>
        <dbReference type="ARBA" id="ARBA00007274"/>
    </source>
</evidence>
<dbReference type="CDD" id="cd03360">
    <property type="entry name" value="LbH_AT_putative"/>
    <property type="match status" value="1"/>
</dbReference>
<dbReference type="Gene3D" id="3.40.50.20">
    <property type="match status" value="1"/>
</dbReference>
<dbReference type="PANTHER" id="PTHR43300:SF7">
    <property type="entry name" value="UDP-N-ACETYLBACILLOSAMINE N-ACETYLTRANSFERASE"/>
    <property type="match status" value="1"/>
</dbReference>
<dbReference type="NCBIfam" id="TIGR03570">
    <property type="entry name" value="NeuD_NnaD"/>
    <property type="match status" value="1"/>
</dbReference>
<dbReference type="InterPro" id="IPR011004">
    <property type="entry name" value="Trimer_LpxA-like_sf"/>
</dbReference>
<accession>A0ABQ6HAN0</accession>
<dbReference type="InterPro" id="IPR020019">
    <property type="entry name" value="AcTrfase_PglD-like"/>
</dbReference>
<dbReference type="EMBL" id="BSSV01000001">
    <property type="protein sequence ID" value="GLX84667.1"/>
    <property type="molecule type" value="Genomic_DNA"/>
</dbReference>
<name>A0ABQ6HAN0_9GAMM</name>
<feature type="domain" description="PglD N-terminal" evidence="2">
    <location>
        <begin position="10"/>
        <end position="89"/>
    </location>
</feature>
<dbReference type="InterPro" id="IPR050179">
    <property type="entry name" value="Trans_hexapeptide_repeat"/>
</dbReference>
<dbReference type="Pfam" id="PF17836">
    <property type="entry name" value="PglD_N"/>
    <property type="match status" value="1"/>
</dbReference>
<sequence>MLKSLETKPVILIGSGGHASVLLDILLQQGVEILAVSSNDDVIERSIFNGITHIKGNDAIYQYSPKDVMLVNGIGSMPNNQVRSNIHKTFTEQGYEFFTVVAQDAFVSNYASLSQGCQVLSKAVIQAGVSIGEASIINTKASVDHDCQLGFNTHVAPGATLSGQVIAGDRVHIGTGANVIQCVEIGDDCVVGAGATLTRSIDANSIVYPARNYITSR</sequence>
<gene>
    <name evidence="3" type="primary">neuD</name>
    <name evidence="3" type="ORF">tloyanaT_09190</name>
</gene>